<dbReference type="PANTHER" id="PTHR43013">
    <property type="entry name" value="GLUTAMYL-TRNA REDUCTASE"/>
    <property type="match status" value="1"/>
</dbReference>
<dbReference type="InterPro" id="IPR015895">
    <property type="entry name" value="4pyrrol_synth_GluRdtase_N"/>
</dbReference>
<dbReference type="SUPFAM" id="SSF51735">
    <property type="entry name" value="NAD(P)-binding Rossmann-fold domains"/>
    <property type="match status" value="1"/>
</dbReference>
<dbReference type="InterPro" id="IPR000343">
    <property type="entry name" value="4pyrrol_synth_GluRdtase"/>
</dbReference>
<accession>A0ABV9T6B2</accession>
<name>A0ABV9T6B2_9BACT</name>
<comment type="miscellaneous">
    <text evidence="4">During catalysis, the active site Cys acts as a nucleophile attacking the alpha-carbonyl group of tRNA-bound glutamate with the formation of a thioester intermediate between enzyme and glutamate, and the concomitant release of tRNA(Glu). The thioester intermediate is finally reduced by direct hydride transfer from NADPH, to form the product GSA.</text>
</comment>
<keyword evidence="2 4" id="KW-0560">Oxidoreductase</keyword>
<comment type="catalytic activity">
    <reaction evidence="4">
        <text>(S)-4-amino-5-oxopentanoate + tRNA(Glu) + NADP(+) = L-glutamyl-tRNA(Glu) + NADPH + H(+)</text>
        <dbReference type="Rhea" id="RHEA:12344"/>
        <dbReference type="Rhea" id="RHEA-COMP:9663"/>
        <dbReference type="Rhea" id="RHEA-COMP:9680"/>
        <dbReference type="ChEBI" id="CHEBI:15378"/>
        <dbReference type="ChEBI" id="CHEBI:57501"/>
        <dbReference type="ChEBI" id="CHEBI:57783"/>
        <dbReference type="ChEBI" id="CHEBI:58349"/>
        <dbReference type="ChEBI" id="CHEBI:78442"/>
        <dbReference type="ChEBI" id="CHEBI:78520"/>
        <dbReference type="EC" id="1.2.1.70"/>
    </reaction>
</comment>
<dbReference type="EMBL" id="JBHSJJ010000016">
    <property type="protein sequence ID" value="MFC4874248.1"/>
    <property type="molecule type" value="Genomic_DNA"/>
</dbReference>
<comment type="pathway">
    <text evidence="4">Porphyrin-containing compound metabolism; protoporphyrin-IX biosynthesis; 5-aminolevulinate from L-glutamyl-tRNA(Glu): step 1/2.</text>
</comment>
<keyword evidence="3 4" id="KW-0627">Porphyrin biosynthesis</keyword>
<dbReference type="Proteomes" id="UP001595818">
    <property type="component" value="Unassembled WGS sequence"/>
</dbReference>
<keyword evidence="1 4" id="KW-0521">NADP</keyword>
<evidence type="ECO:0000256" key="1">
    <source>
        <dbReference type="ARBA" id="ARBA00022857"/>
    </source>
</evidence>
<organism evidence="7 8">
    <name type="scientific">Negadavirga shengliensis</name>
    <dbReference type="NCBI Taxonomy" id="1389218"/>
    <lineage>
        <taxon>Bacteria</taxon>
        <taxon>Pseudomonadati</taxon>
        <taxon>Bacteroidota</taxon>
        <taxon>Cytophagia</taxon>
        <taxon>Cytophagales</taxon>
        <taxon>Cyclobacteriaceae</taxon>
        <taxon>Negadavirga</taxon>
    </lineage>
</organism>
<dbReference type="RefSeq" id="WP_377067998.1">
    <property type="nucleotide sequence ID" value="NZ_JBHSJJ010000016.1"/>
</dbReference>
<comment type="caution">
    <text evidence="7">The sequence shown here is derived from an EMBL/GenBank/DDBJ whole genome shotgun (WGS) entry which is preliminary data.</text>
</comment>
<dbReference type="EC" id="1.2.1.70" evidence="4"/>
<dbReference type="Pfam" id="PF01488">
    <property type="entry name" value="Shikimate_DH"/>
    <property type="match status" value="1"/>
</dbReference>
<comment type="domain">
    <text evidence="4">Possesses an unusual extended V-shaped dimeric structure with each monomer consisting of three distinct domains arranged along a curved 'spinal' alpha-helix. The N-terminal catalytic domain specifically recognizes the glutamate moiety of the substrate. The second domain is the NADPH-binding domain, and the third C-terminal domain is responsible for dimerization.</text>
</comment>
<comment type="similarity">
    <text evidence="4">Belongs to the glutamyl-tRNA reductase family.</text>
</comment>
<dbReference type="Gene3D" id="3.30.460.30">
    <property type="entry name" value="Glutamyl-tRNA reductase, N-terminal domain"/>
    <property type="match status" value="1"/>
</dbReference>
<dbReference type="PANTHER" id="PTHR43013:SF1">
    <property type="entry name" value="GLUTAMYL-TRNA REDUCTASE"/>
    <property type="match status" value="1"/>
</dbReference>
<feature type="domain" description="Quinate/shikimate 5-dehydrogenase/glutamyl-tRNA reductase" evidence="5">
    <location>
        <begin position="174"/>
        <end position="301"/>
    </location>
</feature>
<feature type="binding site" evidence="4">
    <location>
        <position position="117"/>
    </location>
    <ligand>
        <name>substrate</name>
    </ligand>
</feature>
<comment type="subunit">
    <text evidence="4">Homodimer.</text>
</comment>
<dbReference type="Pfam" id="PF05201">
    <property type="entry name" value="GlutR_N"/>
    <property type="match status" value="1"/>
</dbReference>
<evidence type="ECO:0000256" key="2">
    <source>
        <dbReference type="ARBA" id="ARBA00023002"/>
    </source>
</evidence>
<comment type="function">
    <text evidence="4">Catalyzes the NADPH-dependent reduction of glutamyl-tRNA(Glu) to glutamate 1-semialdehyde (GSA).</text>
</comment>
<comment type="caution">
    <text evidence="4">Lacks conserved residue(s) required for the propagation of feature annotation.</text>
</comment>
<reference evidence="8" key="1">
    <citation type="journal article" date="2019" name="Int. J. Syst. Evol. Microbiol.">
        <title>The Global Catalogue of Microorganisms (GCM) 10K type strain sequencing project: providing services to taxonomists for standard genome sequencing and annotation.</title>
        <authorList>
            <consortium name="The Broad Institute Genomics Platform"/>
            <consortium name="The Broad Institute Genome Sequencing Center for Infectious Disease"/>
            <person name="Wu L."/>
            <person name="Ma J."/>
        </authorList>
    </citation>
    <scope>NUCLEOTIDE SEQUENCE [LARGE SCALE GENOMIC DNA]</scope>
    <source>
        <strain evidence="8">CGMCC 4.7466</strain>
    </source>
</reference>
<evidence type="ECO:0000313" key="7">
    <source>
        <dbReference type="EMBL" id="MFC4874248.1"/>
    </source>
</evidence>
<dbReference type="InterPro" id="IPR036291">
    <property type="entry name" value="NAD(P)-bd_dom_sf"/>
</dbReference>
<evidence type="ECO:0000313" key="8">
    <source>
        <dbReference type="Proteomes" id="UP001595818"/>
    </source>
</evidence>
<dbReference type="InterPro" id="IPR036343">
    <property type="entry name" value="GluRdtase_N_sf"/>
</dbReference>
<evidence type="ECO:0000259" key="6">
    <source>
        <dbReference type="Pfam" id="PF05201"/>
    </source>
</evidence>
<protein>
    <recommendedName>
        <fullName evidence="4">Glutamyl-tRNA reductase</fullName>
        <shortName evidence="4">GluTR</shortName>
        <ecNumber evidence="4">1.2.1.70</ecNumber>
    </recommendedName>
</protein>
<dbReference type="HAMAP" id="MF_00087">
    <property type="entry name" value="Glu_tRNA_reductase"/>
    <property type="match status" value="1"/>
</dbReference>
<feature type="domain" description="Glutamyl-tRNA reductase N-terminal" evidence="6">
    <location>
        <begin position="8"/>
        <end position="153"/>
    </location>
</feature>
<keyword evidence="8" id="KW-1185">Reference proteome</keyword>
<evidence type="ECO:0000256" key="3">
    <source>
        <dbReference type="ARBA" id="ARBA00023244"/>
    </source>
</evidence>
<proteinExistence type="inferred from homology"/>
<feature type="binding site" evidence="4">
    <location>
        <position position="106"/>
    </location>
    <ligand>
        <name>substrate</name>
    </ligand>
</feature>
<dbReference type="SUPFAM" id="SSF69742">
    <property type="entry name" value="Glutamyl tRNA-reductase catalytic, N-terminal domain"/>
    <property type="match status" value="1"/>
</dbReference>
<feature type="binding site" evidence="4">
    <location>
        <begin position="186"/>
        <end position="191"/>
    </location>
    <ligand>
        <name>NADP(+)</name>
        <dbReference type="ChEBI" id="CHEBI:58349"/>
    </ligand>
</feature>
<sequence>MFRLLSFSNKTANFNENGFFMTDEEARIFLSFLKKTGEIAEALVLSVPEQTAILYLADEDKTQMIFSVLKNSKEELVWPEPGFFQHELDEEKAIVQITELCFGLNSLLYGSVQLFQQFKKAYHLSCREKMAGEFLYRFMQILMETEKQIQNNTNYRKSTISVSYTVVDMIMELVKKINLPKIALVGDGPMCRRLVTSLKEKGYSDITIVEASHLPASNDEEKDQPGYTKVPLSEMDNIVNLNDIVVITTEISEDLIKPDYFSPSISSLKILIDLSVKGNVSQEVDDLLYVIRFDMNDIHQIIEDKIEINKKCLRDVKSIIRNHLDSYFIWMGEKRKKNPLRDLMKIFSSNKIAREAINDDILQENTIFQCGALCSDKIQQLLRKSIRKIQLTTENKENLTYKNAVNRLFYHN</sequence>
<evidence type="ECO:0000259" key="5">
    <source>
        <dbReference type="Pfam" id="PF01488"/>
    </source>
</evidence>
<evidence type="ECO:0000256" key="4">
    <source>
        <dbReference type="HAMAP-Rule" id="MF_00087"/>
    </source>
</evidence>
<dbReference type="Gene3D" id="3.40.50.720">
    <property type="entry name" value="NAD(P)-binding Rossmann-like Domain"/>
    <property type="match status" value="1"/>
</dbReference>
<dbReference type="InterPro" id="IPR006151">
    <property type="entry name" value="Shikm_DH/Glu-tRNA_Rdtase"/>
</dbReference>
<gene>
    <name evidence="4" type="primary">hemA</name>
    <name evidence="7" type="ORF">ACFPFU_21270</name>
</gene>